<dbReference type="RefSeq" id="WP_274324689.1">
    <property type="nucleotide sequence ID" value="NZ_CP118158.1"/>
</dbReference>
<organism evidence="1 2">
    <name type="scientific">Halosimplex aquaticum</name>
    <dbReference type="NCBI Taxonomy" id="3026162"/>
    <lineage>
        <taxon>Archaea</taxon>
        <taxon>Methanobacteriati</taxon>
        <taxon>Methanobacteriota</taxon>
        <taxon>Stenosarchaea group</taxon>
        <taxon>Halobacteria</taxon>
        <taxon>Halobacteriales</taxon>
        <taxon>Haloarculaceae</taxon>
        <taxon>Halosimplex</taxon>
    </lineage>
</organism>
<dbReference type="Proteomes" id="UP001596432">
    <property type="component" value="Unassembled WGS sequence"/>
</dbReference>
<sequence length="45" mass="5238">MPEITVSEELYRQIETECSDGDVDKTLWKMVGSYRRENNPEADTT</sequence>
<accession>A0ABD5XVH8</accession>
<keyword evidence="2" id="KW-1185">Reference proteome</keyword>
<name>A0ABD5XVH8_9EURY</name>
<comment type="caution">
    <text evidence="1">The sequence shown here is derived from an EMBL/GenBank/DDBJ whole genome shotgun (WGS) entry which is preliminary data.</text>
</comment>
<protein>
    <submittedName>
        <fullName evidence="1">Uncharacterized protein</fullName>
    </submittedName>
</protein>
<reference evidence="1 2" key="1">
    <citation type="journal article" date="2019" name="Int. J. Syst. Evol. Microbiol.">
        <title>The Global Catalogue of Microorganisms (GCM) 10K type strain sequencing project: providing services to taxonomists for standard genome sequencing and annotation.</title>
        <authorList>
            <consortium name="The Broad Institute Genomics Platform"/>
            <consortium name="The Broad Institute Genome Sequencing Center for Infectious Disease"/>
            <person name="Wu L."/>
            <person name="Ma J."/>
        </authorList>
    </citation>
    <scope>NUCLEOTIDE SEQUENCE [LARGE SCALE GENOMIC DNA]</scope>
    <source>
        <strain evidence="1 2">XZYJT29</strain>
    </source>
</reference>
<evidence type="ECO:0000313" key="1">
    <source>
        <dbReference type="EMBL" id="MFC7139088.1"/>
    </source>
</evidence>
<dbReference type="GeneID" id="98321782"/>
<dbReference type="EMBL" id="JBHTAS010000001">
    <property type="protein sequence ID" value="MFC7139088.1"/>
    <property type="molecule type" value="Genomic_DNA"/>
</dbReference>
<proteinExistence type="predicted"/>
<dbReference type="AlphaFoldDB" id="A0ABD5XVH8"/>
<evidence type="ECO:0000313" key="2">
    <source>
        <dbReference type="Proteomes" id="UP001596432"/>
    </source>
</evidence>
<gene>
    <name evidence="1" type="ORF">ACFQMA_04455</name>
</gene>